<sequence>MVTSIFSVRVMSARCLACSRENTAPRSLRSSAFGILASAALDTRRR</sequence>
<dbReference type="AlphaFoldDB" id="A0A0E9VPG7"/>
<reference evidence="1" key="1">
    <citation type="submission" date="2014-11" db="EMBL/GenBank/DDBJ databases">
        <authorList>
            <person name="Amaro Gonzalez C."/>
        </authorList>
    </citation>
    <scope>NUCLEOTIDE SEQUENCE</scope>
</reference>
<name>A0A0E9VPG7_ANGAN</name>
<accession>A0A0E9VPG7</accession>
<reference evidence="1" key="2">
    <citation type="journal article" date="2015" name="Fish Shellfish Immunol.">
        <title>Early steps in the European eel (Anguilla anguilla)-Vibrio vulnificus interaction in the gills: Role of the RtxA13 toxin.</title>
        <authorList>
            <person name="Callol A."/>
            <person name="Pajuelo D."/>
            <person name="Ebbesson L."/>
            <person name="Teles M."/>
            <person name="MacKenzie S."/>
            <person name="Amaro C."/>
        </authorList>
    </citation>
    <scope>NUCLEOTIDE SEQUENCE</scope>
</reference>
<evidence type="ECO:0000313" key="1">
    <source>
        <dbReference type="EMBL" id="JAH79240.1"/>
    </source>
</evidence>
<proteinExistence type="predicted"/>
<organism evidence="1">
    <name type="scientific">Anguilla anguilla</name>
    <name type="common">European freshwater eel</name>
    <name type="synonym">Muraena anguilla</name>
    <dbReference type="NCBI Taxonomy" id="7936"/>
    <lineage>
        <taxon>Eukaryota</taxon>
        <taxon>Metazoa</taxon>
        <taxon>Chordata</taxon>
        <taxon>Craniata</taxon>
        <taxon>Vertebrata</taxon>
        <taxon>Euteleostomi</taxon>
        <taxon>Actinopterygii</taxon>
        <taxon>Neopterygii</taxon>
        <taxon>Teleostei</taxon>
        <taxon>Anguilliformes</taxon>
        <taxon>Anguillidae</taxon>
        <taxon>Anguilla</taxon>
    </lineage>
</organism>
<protein>
    <submittedName>
        <fullName evidence="1">Uncharacterized protein</fullName>
    </submittedName>
</protein>
<dbReference type="EMBL" id="GBXM01029337">
    <property type="protein sequence ID" value="JAH79240.1"/>
    <property type="molecule type" value="Transcribed_RNA"/>
</dbReference>